<sequence>MCPVCGHSKFTAFASGYDYELETCGNEWHFVRCDDCEHSWLNPRPHESTLSVIYPPHYYAYDYEGRVNRFARMGKRQLDKAKFKGILKHLSRTPKNYLDVGCGSGRYLHHMHSLGLERQSIYGLEIDAAQTARLAEEQFNIINCRIEDADLPENTFDLITMFHVLEHVDDPKVVVEHLFRLLSPGGVLVIETPNIDSLDARLFSNTYWGGYHIPRHWNLFSVDSLRRTLEDSGLQVQAHRFQTGHSFWMYSFHHMLGYGVGWKRMAQLFNPFKGLPFLLGFTALDLVRSKLGFSTSAILMVARKSEPLT</sequence>
<dbReference type="InterPro" id="IPR029063">
    <property type="entry name" value="SAM-dependent_MTases_sf"/>
</dbReference>
<proteinExistence type="predicted"/>
<name>A0A2S8F9P6_9BACT</name>
<organism evidence="1 2">
    <name type="scientific">Blastopirellula marina</name>
    <dbReference type="NCBI Taxonomy" id="124"/>
    <lineage>
        <taxon>Bacteria</taxon>
        <taxon>Pseudomonadati</taxon>
        <taxon>Planctomycetota</taxon>
        <taxon>Planctomycetia</taxon>
        <taxon>Pirellulales</taxon>
        <taxon>Pirellulaceae</taxon>
        <taxon>Blastopirellula</taxon>
    </lineage>
</organism>
<evidence type="ECO:0000313" key="2">
    <source>
        <dbReference type="Proteomes" id="UP000239388"/>
    </source>
</evidence>
<dbReference type="Gene3D" id="3.40.50.150">
    <property type="entry name" value="Vaccinia Virus protein VP39"/>
    <property type="match status" value="1"/>
</dbReference>
<gene>
    <name evidence="1" type="ORF">C5Y98_24325</name>
</gene>
<dbReference type="PANTHER" id="PTHR43861">
    <property type="entry name" value="TRANS-ACONITATE 2-METHYLTRANSFERASE-RELATED"/>
    <property type="match status" value="1"/>
</dbReference>
<dbReference type="Pfam" id="PF13489">
    <property type="entry name" value="Methyltransf_23"/>
    <property type="match status" value="1"/>
</dbReference>
<dbReference type="EMBL" id="PUIB01000024">
    <property type="protein sequence ID" value="PQO28893.1"/>
    <property type="molecule type" value="Genomic_DNA"/>
</dbReference>
<dbReference type="AlphaFoldDB" id="A0A2S8F9P6"/>
<evidence type="ECO:0000313" key="1">
    <source>
        <dbReference type="EMBL" id="PQO28893.1"/>
    </source>
</evidence>
<reference evidence="1 2" key="1">
    <citation type="submission" date="2018-02" db="EMBL/GenBank/DDBJ databases">
        <title>Comparative genomes isolates from brazilian mangrove.</title>
        <authorList>
            <person name="Araujo J.E."/>
            <person name="Taketani R.G."/>
            <person name="Silva M.C.P."/>
            <person name="Loureco M.V."/>
            <person name="Andreote F.D."/>
        </authorList>
    </citation>
    <scope>NUCLEOTIDE SEQUENCE [LARGE SCALE GENOMIC DNA]</scope>
    <source>
        <strain evidence="1 2">NAP PRIS-MGV</strain>
    </source>
</reference>
<protein>
    <recommendedName>
        <fullName evidence="3">Class I SAM-dependent methyltransferase</fullName>
    </recommendedName>
</protein>
<dbReference type="Proteomes" id="UP000239388">
    <property type="component" value="Unassembled WGS sequence"/>
</dbReference>
<dbReference type="SUPFAM" id="SSF53335">
    <property type="entry name" value="S-adenosyl-L-methionine-dependent methyltransferases"/>
    <property type="match status" value="1"/>
</dbReference>
<accession>A0A2S8F9P6</accession>
<dbReference type="CDD" id="cd02440">
    <property type="entry name" value="AdoMet_MTases"/>
    <property type="match status" value="1"/>
</dbReference>
<comment type="caution">
    <text evidence="1">The sequence shown here is derived from an EMBL/GenBank/DDBJ whole genome shotgun (WGS) entry which is preliminary data.</text>
</comment>
<evidence type="ECO:0008006" key="3">
    <source>
        <dbReference type="Google" id="ProtNLM"/>
    </source>
</evidence>